<evidence type="ECO:0000256" key="1">
    <source>
        <dbReference type="SAM" id="Phobius"/>
    </source>
</evidence>
<dbReference type="Proteomes" id="UP000051870">
    <property type="component" value="Unassembled WGS sequence"/>
</dbReference>
<feature type="transmembrane region" description="Helical" evidence="1">
    <location>
        <begin position="219"/>
        <end position="240"/>
    </location>
</feature>
<name>A0A0P1IG21_9RHOB</name>
<proteinExistence type="predicted"/>
<feature type="transmembrane region" description="Helical" evidence="1">
    <location>
        <begin position="193"/>
        <end position="213"/>
    </location>
</feature>
<feature type="transmembrane region" description="Helical" evidence="1">
    <location>
        <begin position="286"/>
        <end position="306"/>
    </location>
</feature>
<gene>
    <name evidence="2" type="ORF">PH7735_03539</name>
</gene>
<feature type="transmembrane region" description="Helical" evidence="1">
    <location>
        <begin position="369"/>
        <end position="400"/>
    </location>
</feature>
<organism evidence="2 3">
    <name type="scientific">Shimia thalassica</name>
    <dbReference type="NCBI Taxonomy" id="1715693"/>
    <lineage>
        <taxon>Bacteria</taxon>
        <taxon>Pseudomonadati</taxon>
        <taxon>Pseudomonadota</taxon>
        <taxon>Alphaproteobacteria</taxon>
        <taxon>Rhodobacterales</taxon>
        <taxon>Roseobacteraceae</taxon>
    </lineage>
</organism>
<keyword evidence="1" id="KW-0812">Transmembrane</keyword>
<keyword evidence="1" id="KW-0472">Membrane</keyword>
<keyword evidence="3" id="KW-1185">Reference proteome</keyword>
<feature type="transmembrane region" description="Helical" evidence="1">
    <location>
        <begin position="452"/>
        <end position="471"/>
    </location>
</feature>
<dbReference type="EMBL" id="CYTW01000005">
    <property type="protein sequence ID" value="CUK11138.1"/>
    <property type="molecule type" value="Genomic_DNA"/>
</dbReference>
<dbReference type="STRING" id="1715693.PH7735_03539"/>
<keyword evidence="1" id="KW-1133">Transmembrane helix</keyword>
<dbReference type="AlphaFoldDB" id="A0A0P1IG21"/>
<evidence type="ECO:0000313" key="2">
    <source>
        <dbReference type="EMBL" id="CUK11138.1"/>
    </source>
</evidence>
<reference evidence="3" key="1">
    <citation type="submission" date="2015-09" db="EMBL/GenBank/DDBJ databases">
        <authorList>
            <person name="Rodrigo-Torres Lidia"/>
            <person name="Arahal R.David."/>
        </authorList>
    </citation>
    <scope>NUCLEOTIDE SEQUENCE [LARGE SCALE GENOMIC DNA]</scope>
    <source>
        <strain evidence="3">CECT 7735</strain>
    </source>
</reference>
<feature type="transmembrane region" description="Helical" evidence="1">
    <location>
        <begin position="16"/>
        <end position="34"/>
    </location>
</feature>
<feature type="transmembrane region" description="Helical" evidence="1">
    <location>
        <begin position="261"/>
        <end position="280"/>
    </location>
</feature>
<dbReference type="GeneID" id="83882516"/>
<accession>A0A0P1IG21</accession>
<sequence>MSESISFSALPRRTRWLALALFVLMIAEIFRLVFASSEAFESLLTAVLWFARGWFVFVCILGLPVCSVREKSLMGLAAVLTIALVRHPNADEIIGSALGLAAFIGVFIAVLTSMKEAAARSRAIVDVGIYLTTQPAQKRFLSVALGTHVLGAFLNFGAPGLMAPLVQKGAQHSISEPVKVTEQRQMSALIRGFSWILLWAPTTLTQAVLLGLFVEVDYAFLVCLGLCTAAVMILLGLLMDRHDWGRPVARPERIMPERPSQAIRVVSLICTGLFAATYALKFAAGFTVAESLVITAPSATVLWLLAQQKTKPFKEGMQTTVGILTGAAPSLLRSAIALGLSGYIGRVSIYLLPVEDIAAWIETASFSPFVFYCAVPVIITIGGQIALSPIIFVVFLGGLLSELPGLDVDPTLAVFSLSFGWALSMAASPNATATLVISAVSNIPPTTLTWKWNGRYAILCYGVFVALVFALTR</sequence>
<protein>
    <submittedName>
        <fullName evidence="2">Uncharacterized protein</fullName>
    </submittedName>
</protein>
<evidence type="ECO:0000313" key="3">
    <source>
        <dbReference type="Proteomes" id="UP000051870"/>
    </source>
</evidence>
<feature type="transmembrane region" description="Helical" evidence="1">
    <location>
        <begin position="412"/>
        <end position="440"/>
    </location>
</feature>
<feature type="transmembrane region" description="Helical" evidence="1">
    <location>
        <begin position="46"/>
        <end position="65"/>
    </location>
</feature>
<dbReference type="RefSeq" id="WP_058312708.1">
    <property type="nucleotide sequence ID" value="NZ_CYTW01000005.1"/>
</dbReference>
<feature type="transmembrane region" description="Helical" evidence="1">
    <location>
        <begin position="93"/>
        <end position="112"/>
    </location>
</feature>